<name>A0ABD6EYM2_9BILA</name>
<dbReference type="Pfam" id="PF02897">
    <property type="entry name" value="Peptidase_S9_N"/>
    <property type="match status" value="1"/>
</dbReference>
<keyword evidence="3" id="KW-1185">Reference proteome</keyword>
<dbReference type="Gene3D" id="2.130.10.120">
    <property type="entry name" value="Prolyl oligopeptidase, N-terminal domain"/>
    <property type="match status" value="1"/>
</dbReference>
<accession>A0ABD6EYM2</accession>
<reference evidence="2 3" key="1">
    <citation type="submission" date="2024-08" db="EMBL/GenBank/DDBJ databases">
        <title>Gnathostoma spinigerum genome.</title>
        <authorList>
            <person name="Gonzalez-Bertolin B."/>
            <person name="Monzon S."/>
            <person name="Zaballos A."/>
            <person name="Jimenez P."/>
            <person name="Dekumyoy P."/>
            <person name="Varona S."/>
            <person name="Cuesta I."/>
            <person name="Sumanam S."/>
            <person name="Adisakwattana P."/>
            <person name="Gasser R.B."/>
            <person name="Hernandez-Gonzalez A."/>
            <person name="Young N.D."/>
            <person name="Perteguer M.J."/>
        </authorList>
    </citation>
    <scope>NUCLEOTIDE SEQUENCE [LARGE SCALE GENOMIC DNA]</scope>
    <source>
        <strain evidence="2">AL3</strain>
        <tissue evidence="2">Liver</tissue>
    </source>
</reference>
<sequence length="129" mass="14911">MSKVVQIDLPNPQKPGEWRTLIGEDRKRQLEKVYLIKPSSLLLVYLVDAKVELSIYSRRTGRELYRGKVVNGRINCLFPMMRGALFVHESYFSPPTVYQLSIGRKKKDLPKMIVSELDNASFLLVAHIY</sequence>
<evidence type="ECO:0000313" key="2">
    <source>
        <dbReference type="EMBL" id="MFH4984858.1"/>
    </source>
</evidence>
<dbReference type="SUPFAM" id="SSF50993">
    <property type="entry name" value="Peptidase/esterase 'gauge' domain"/>
    <property type="match status" value="1"/>
</dbReference>
<gene>
    <name evidence="2" type="ORF">AB6A40_011567</name>
</gene>
<feature type="domain" description="Peptidase S9A N-terminal" evidence="1">
    <location>
        <begin position="2"/>
        <end position="107"/>
    </location>
</feature>
<organism evidence="2 3">
    <name type="scientific">Gnathostoma spinigerum</name>
    <dbReference type="NCBI Taxonomy" id="75299"/>
    <lineage>
        <taxon>Eukaryota</taxon>
        <taxon>Metazoa</taxon>
        <taxon>Ecdysozoa</taxon>
        <taxon>Nematoda</taxon>
        <taxon>Chromadorea</taxon>
        <taxon>Rhabditida</taxon>
        <taxon>Spirurina</taxon>
        <taxon>Gnathostomatomorpha</taxon>
        <taxon>Gnathostomatoidea</taxon>
        <taxon>Gnathostomatidae</taxon>
        <taxon>Gnathostoma</taxon>
    </lineage>
</organism>
<dbReference type="Proteomes" id="UP001608902">
    <property type="component" value="Unassembled WGS sequence"/>
</dbReference>
<evidence type="ECO:0000313" key="3">
    <source>
        <dbReference type="Proteomes" id="UP001608902"/>
    </source>
</evidence>
<dbReference type="EMBL" id="JBGFUD010022269">
    <property type="protein sequence ID" value="MFH4984858.1"/>
    <property type="molecule type" value="Genomic_DNA"/>
</dbReference>
<comment type="caution">
    <text evidence="2">The sequence shown here is derived from an EMBL/GenBank/DDBJ whole genome shotgun (WGS) entry which is preliminary data.</text>
</comment>
<protein>
    <recommendedName>
        <fullName evidence="1">Peptidase S9A N-terminal domain-containing protein</fullName>
    </recommendedName>
</protein>
<evidence type="ECO:0000259" key="1">
    <source>
        <dbReference type="Pfam" id="PF02897"/>
    </source>
</evidence>
<dbReference type="AlphaFoldDB" id="A0ABD6EYM2"/>
<dbReference type="InterPro" id="IPR023302">
    <property type="entry name" value="Pept_S9A_N"/>
</dbReference>
<proteinExistence type="predicted"/>